<gene>
    <name evidence="2" type="ORF">Q8A67_006394</name>
</gene>
<feature type="region of interest" description="Disordered" evidence="1">
    <location>
        <begin position="120"/>
        <end position="228"/>
    </location>
</feature>
<evidence type="ECO:0000313" key="3">
    <source>
        <dbReference type="Proteomes" id="UP001187343"/>
    </source>
</evidence>
<organism evidence="2 3">
    <name type="scientific">Cirrhinus molitorella</name>
    <name type="common">mud carp</name>
    <dbReference type="NCBI Taxonomy" id="172907"/>
    <lineage>
        <taxon>Eukaryota</taxon>
        <taxon>Metazoa</taxon>
        <taxon>Chordata</taxon>
        <taxon>Craniata</taxon>
        <taxon>Vertebrata</taxon>
        <taxon>Euteleostomi</taxon>
        <taxon>Actinopterygii</taxon>
        <taxon>Neopterygii</taxon>
        <taxon>Teleostei</taxon>
        <taxon>Ostariophysi</taxon>
        <taxon>Cypriniformes</taxon>
        <taxon>Cyprinidae</taxon>
        <taxon>Labeoninae</taxon>
        <taxon>Labeonini</taxon>
        <taxon>Cirrhinus</taxon>
    </lineage>
</organism>
<sequence>MSGSDCSSSDNEQDAPQQDTGSKTPPSAGSKEHRLGSSAEPQVSAHRRRPSNSAPPTRRRRSPPPSRPQSPASPYTLASPSVPPIGKWTVAGLRQALSNAEIKFSRKMSKSKLYDLYVSLGKNASPTSKKVAKPRKTRSHVSTSSFSSRSSSSSPRATTRSKPSASMGRAPDSAASLQAPPPSSSQPITAVLPADAPHTGALAGMTHQPSLLPTPFLPPQAADASVRMPPSAAQVQLPFYYPSSTPFTYQWPAAPAADIRGGYYQSAPQSSVPPPFFPSTSSYRLPQAPEPIPAAELRLPSVTGGAIHPMHRTSQGGLSLPVQQGRSPLRNEQESLHQSLLILLPIQHQMNLDAARVPHLLSAIVLLSINM</sequence>
<dbReference type="Proteomes" id="UP001187343">
    <property type="component" value="Unassembled WGS sequence"/>
</dbReference>
<feature type="compositionally biased region" description="Low complexity" evidence="1">
    <location>
        <begin position="140"/>
        <end position="161"/>
    </location>
</feature>
<evidence type="ECO:0000256" key="1">
    <source>
        <dbReference type="SAM" id="MobiDB-lite"/>
    </source>
</evidence>
<comment type="caution">
    <text evidence="2">The sequence shown here is derived from an EMBL/GenBank/DDBJ whole genome shotgun (WGS) entry which is preliminary data.</text>
</comment>
<proteinExistence type="predicted"/>
<protein>
    <submittedName>
        <fullName evidence="2">Uncharacterized protein</fullName>
    </submittedName>
</protein>
<reference evidence="2" key="1">
    <citation type="submission" date="2023-08" db="EMBL/GenBank/DDBJ databases">
        <title>Chromosome-level Genome Assembly of mud carp (Cirrhinus molitorella).</title>
        <authorList>
            <person name="Liu H."/>
        </authorList>
    </citation>
    <scope>NUCLEOTIDE SEQUENCE</scope>
    <source>
        <strain evidence="2">Prfri</strain>
        <tissue evidence="2">Muscle</tissue>
    </source>
</reference>
<feature type="compositionally biased region" description="Basic residues" evidence="1">
    <location>
        <begin position="130"/>
        <end position="139"/>
    </location>
</feature>
<accession>A0AA88QCH7</accession>
<evidence type="ECO:0000313" key="2">
    <source>
        <dbReference type="EMBL" id="KAK2907409.1"/>
    </source>
</evidence>
<feature type="region of interest" description="Disordered" evidence="1">
    <location>
        <begin position="1"/>
        <end position="86"/>
    </location>
</feature>
<dbReference type="AlphaFoldDB" id="A0AA88QCH7"/>
<name>A0AA88QCH7_9TELE</name>
<feature type="compositionally biased region" description="Polar residues" evidence="1">
    <location>
        <begin position="1"/>
        <end position="27"/>
    </location>
</feature>
<dbReference type="EMBL" id="JAUYZG010000005">
    <property type="protein sequence ID" value="KAK2907409.1"/>
    <property type="molecule type" value="Genomic_DNA"/>
</dbReference>
<keyword evidence="3" id="KW-1185">Reference proteome</keyword>